<dbReference type="EMBL" id="NMUH01006448">
    <property type="protein sequence ID" value="MQM15292.1"/>
    <property type="molecule type" value="Genomic_DNA"/>
</dbReference>
<dbReference type="AlphaFoldDB" id="A0A843WXL8"/>
<dbReference type="Proteomes" id="UP000652761">
    <property type="component" value="Unassembled WGS sequence"/>
</dbReference>
<comment type="caution">
    <text evidence="1">The sequence shown here is derived from an EMBL/GenBank/DDBJ whole genome shotgun (WGS) entry which is preliminary data.</text>
</comment>
<keyword evidence="2" id="KW-1185">Reference proteome</keyword>
<evidence type="ECO:0000313" key="2">
    <source>
        <dbReference type="Proteomes" id="UP000652761"/>
    </source>
</evidence>
<accession>A0A843WXL8</accession>
<evidence type="ECO:0000313" key="1">
    <source>
        <dbReference type="EMBL" id="MQM15292.1"/>
    </source>
</evidence>
<name>A0A843WXL8_COLES</name>
<protein>
    <submittedName>
        <fullName evidence="1">Uncharacterized protein</fullName>
    </submittedName>
</protein>
<gene>
    <name evidence="1" type="ORF">Taro_048234</name>
</gene>
<reference evidence="1" key="1">
    <citation type="submission" date="2017-07" db="EMBL/GenBank/DDBJ databases">
        <title>Taro Niue Genome Assembly and Annotation.</title>
        <authorList>
            <person name="Atibalentja N."/>
            <person name="Keating K."/>
            <person name="Fields C.J."/>
        </authorList>
    </citation>
    <scope>NUCLEOTIDE SEQUENCE</scope>
    <source>
        <strain evidence="1">Niue_2</strain>
        <tissue evidence="1">Leaf</tissue>
    </source>
</reference>
<proteinExistence type="predicted"/>
<sequence length="116" mass="12497">MQGSRSCRAVRGGDVSTYEKAPTGSFFAWRLLPLPGTPILGRLRGRYRGDECARVGSLAGGLWSSGENGGLDGGIESFAELSWLGLGHRGRMEFYSVQASQTRVEDKMSVDAPDLD</sequence>
<organism evidence="1 2">
    <name type="scientific">Colocasia esculenta</name>
    <name type="common">Wild taro</name>
    <name type="synonym">Arum esculentum</name>
    <dbReference type="NCBI Taxonomy" id="4460"/>
    <lineage>
        <taxon>Eukaryota</taxon>
        <taxon>Viridiplantae</taxon>
        <taxon>Streptophyta</taxon>
        <taxon>Embryophyta</taxon>
        <taxon>Tracheophyta</taxon>
        <taxon>Spermatophyta</taxon>
        <taxon>Magnoliopsida</taxon>
        <taxon>Liliopsida</taxon>
        <taxon>Araceae</taxon>
        <taxon>Aroideae</taxon>
        <taxon>Colocasieae</taxon>
        <taxon>Colocasia</taxon>
    </lineage>
</organism>